<proteinExistence type="predicted"/>
<protein>
    <recommendedName>
        <fullName evidence="4">DUF1735 domain-containing protein</fullName>
    </recommendedName>
</protein>
<evidence type="ECO:0008006" key="4">
    <source>
        <dbReference type="Google" id="ProtNLM"/>
    </source>
</evidence>
<feature type="chain" id="PRO_5035266662" description="DUF1735 domain-containing protein" evidence="1">
    <location>
        <begin position="24"/>
        <end position="186"/>
    </location>
</feature>
<evidence type="ECO:0000313" key="3">
    <source>
        <dbReference type="Proteomes" id="UP000598120"/>
    </source>
</evidence>
<keyword evidence="3" id="KW-1185">Reference proteome</keyword>
<dbReference type="RefSeq" id="WP_188606697.1">
    <property type="nucleotide sequence ID" value="NZ_BMIC01000006.1"/>
</dbReference>
<gene>
    <name evidence="2" type="ORF">GCM10011531_24660</name>
</gene>
<comment type="caution">
    <text evidence="2">The sequence shown here is derived from an EMBL/GenBank/DDBJ whole genome shotgun (WGS) entry which is preliminary data.</text>
</comment>
<dbReference type="AlphaFoldDB" id="A0A8J2TUX0"/>
<accession>A0A8J2TUX0</accession>
<dbReference type="PROSITE" id="PS51257">
    <property type="entry name" value="PROKAR_LIPOPROTEIN"/>
    <property type="match status" value="1"/>
</dbReference>
<sequence length="186" mass="20791">MIKQNIIKISLIALVLVSLTSCVSDVDFDQAEDIMPSPTLESNLIYSTLIAPNFIDQQIQLEAAMVSDTTRLEVISSDFFVDQLAKANLSFKFTNSIQRDFLVDFEFLNDTNELRYHVQILVHSGVVTNPILSETTVLIDEPEITTFKEATKLVYKISLPPSTSPIGPNSQGQLDLQSKATLYFEL</sequence>
<feature type="signal peptide" evidence="1">
    <location>
        <begin position="1"/>
        <end position="23"/>
    </location>
</feature>
<evidence type="ECO:0000313" key="2">
    <source>
        <dbReference type="EMBL" id="GFZ92039.1"/>
    </source>
</evidence>
<dbReference type="Proteomes" id="UP000598120">
    <property type="component" value="Unassembled WGS sequence"/>
</dbReference>
<evidence type="ECO:0000256" key="1">
    <source>
        <dbReference type="SAM" id="SignalP"/>
    </source>
</evidence>
<organism evidence="2 3">
    <name type="scientific">Aquaticitalea lipolytica</name>
    <dbReference type="NCBI Taxonomy" id="1247562"/>
    <lineage>
        <taxon>Bacteria</taxon>
        <taxon>Pseudomonadati</taxon>
        <taxon>Bacteroidota</taxon>
        <taxon>Flavobacteriia</taxon>
        <taxon>Flavobacteriales</taxon>
        <taxon>Flavobacteriaceae</taxon>
        <taxon>Aquaticitalea</taxon>
    </lineage>
</organism>
<keyword evidence="1" id="KW-0732">Signal</keyword>
<name>A0A8J2TUX0_9FLAO</name>
<reference evidence="2 3" key="1">
    <citation type="journal article" date="2014" name="Int. J. Syst. Evol. Microbiol.">
        <title>Complete genome sequence of Corynebacterium casei LMG S-19264T (=DSM 44701T), isolated from a smear-ripened cheese.</title>
        <authorList>
            <consortium name="US DOE Joint Genome Institute (JGI-PGF)"/>
            <person name="Walter F."/>
            <person name="Albersmeier A."/>
            <person name="Kalinowski J."/>
            <person name="Ruckert C."/>
        </authorList>
    </citation>
    <scope>NUCLEOTIDE SEQUENCE [LARGE SCALE GENOMIC DNA]</scope>
    <source>
        <strain evidence="2 3">CGMCC 1.15295</strain>
    </source>
</reference>
<dbReference type="EMBL" id="BMIC01000006">
    <property type="protein sequence ID" value="GFZ92039.1"/>
    <property type="molecule type" value="Genomic_DNA"/>
</dbReference>